<sequence length="67" mass="8035">MAFQETHDLLLWTWDRFCSPDTTIYSVFINRPFSWNFFVKVHDSGLFEVQQLDDEKDFDPCGLEEAR</sequence>
<proteinExistence type="predicted"/>
<gene>
    <name evidence="1" type="ORF">SPIL2461_LOCUS22417</name>
</gene>
<accession>A0A812YC28</accession>
<name>A0A812YC28_SYMPI</name>
<dbReference type="OrthoDB" id="413520at2759"/>
<reference evidence="1" key="1">
    <citation type="submission" date="2021-02" db="EMBL/GenBank/DDBJ databases">
        <authorList>
            <person name="Dougan E. K."/>
            <person name="Rhodes N."/>
            <person name="Thang M."/>
            <person name="Chan C."/>
        </authorList>
    </citation>
    <scope>NUCLEOTIDE SEQUENCE</scope>
</reference>
<organism evidence="1 2">
    <name type="scientific">Symbiodinium pilosum</name>
    <name type="common">Dinoflagellate</name>
    <dbReference type="NCBI Taxonomy" id="2952"/>
    <lineage>
        <taxon>Eukaryota</taxon>
        <taxon>Sar</taxon>
        <taxon>Alveolata</taxon>
        <taxon>Dinophyceae</taxon>
        <taxon>Suessiales</taxon>
        <taxon>Symbiodiniaceae</taxon>
        <taxon>Symbiodinium</taxon>
    </lineage>
</organism>
<dbReference type="Proteomes" id="UP000649617">
    <property type="component" value="Unassembled WGS sequence"/>
</dbReference>
<comment type="caution">
    <text evidence="1">The sequence shown here is derived from an EMBL/GenBank/DDBJ whole genome shotgun (WGS) entry which is preliminary data.</text>
</comment>
<keyword evidence="2" id="KW-1185">Reference proteome</keyword>
<dbReference type="AlphaFoldDB" id="A0A812YC28"/>
<dbReference type="EMBL" id="CAJNIZ010047262">
    <property type="protein sequence ID" value="CAE7765092.1"/>
    <property type="molecule type" value="Genomic_DNA"/>
</dbReference>
<protein>
    <submittedName>
        <fullName evidence="1">Uncharacterized protein</fullName>
    </submittedName>
</protein>
<evidence type="ECO:0000313" key="2">
    <source>
        <dbReference type="Proteomes" id="UP000649617"/>
    </source>
</evidence>
<evidence type="ECO:0000313" key="1">
    <source>
        <dbReference type="EMBL" id="CAE7765092.1"/>
    </source>
</evidence>